<reference evidence="1 2" key="1">
    <citation type="journal article" date="2019" name="Int. J. Syst. Evol. Microbiol.">
        <title>The Global Catalogue of Microorganisms (GCM) 10K type strain sequencing project: providing services to taxonomists for standard genome sequencing and annotation.</title>
        <authorList>
            <consortium name="The Broad Institute Genomics Platform"/>
            <consortium name="The Broad Institute Genome Sequencing Center for Infectious Disease"/>
            <person name="Wu L."/>
            <person name="Ma J."/>
        </authorList>
    </citation>
    <scope>NUCLEOTIDE SEQUENCE [LARGE SCALE GENOMIC DNA]</scope>
    <source>
        <strain evidence="1 2">JCM 14588</strain>
    </source>
</reference>
<dbReference type="EMBL" id="BAAANV010000037">
    <property type="protein sequence ID" value="GAA1544963.1"/>
    <property type="molecule type" value="Genomic_DNA"/>
</dbReference>
<proteinExistence type="predicted"/>
<name>A0ABN2BS00_9MICO</name>
<gene>
    <name evidence="1" type="ORF">GCM10009762_17860</name>
</gene>
<protein>
    <submittedName>
        <fullName evidence="1">Uncharacterized protein</fullName>
    </submittedName>
</protein>
<organism evidence="1 2">
    <name type="scientific">Dermacoccus barathri</name>
    <dbReference type="NCBI Taxonomy" id="322601"/>
    <lineage>
        <taxon>Bacteria</taxon>
        <taxon>Bacillati</taxon>
        <taxon>Actinomycetota</taxon>
        <taxon>Actinomycetes</taxon>
        <taxon>Micrococcales</taxon>
        <taxon>Dermacoccaceae</taxon>
        <taxon>Dermacoccus</taxon>
    </lineage>
</organism>
<keyword evidence="2" id="KW-1185">Reference proteome</keyword>
<evidence type="ECO:0000313" key="2">
    <source>
        <dbReference type="Proteomes" id="UP001501288"/>
    </source>
</evidence>
<comment type="caution">
    <text evidence="1">The sequence shown here is derived from an EMBL/GenBank/DDBJ whole genome shotgun (WGS) entry which is preliminary data.</text>
</comment>
<sequence>MPQRHAEPMVSRLGYDTDADFELLRHTLAVTESYKPMLDALTWPSHESSELARIDSLVGSNITVTETCITGQRTAVGCVLHLAELFRQGIEPRASVAVSLSRTALVSSAHIVYVLGAPDPDIRVANARTVLRRQAGSHLSSTREFAEFESLIGLRPPADLVLTLETARRNIGGSGAGEGAMVLEMADSMARVLVGSEYQESGDLGALREHLAWVWHVWSGTAHGWAWPKHVPGLDDDDHDVAPGHWATDFFQLAVIVQHAVRLVVDGLTSRE</sequence>
<dbReference type="Proteomes" id="UP001501288">
    <property type="component" value="Unassembled WGS sequence"/>
</dbReference>
<evidence type="ECO:0000313" key="1">
    <source>
        <dbReference type="EMBL" id="GAA1544963.1"/>
    </source>
</evidence>
<accession>A0ABN2BS00</accession>
<dbReference type="RefSeq" id="WP_193642525.1">
    <property type="nucleotide sequence ID" value="NZ_CBCSAI010000001.1"/>
</dbReference>